<keyword evidence="2" id="KW-0732">Signal</keyword>
<dbReference type="Proteomes" id="UP000010959">
    <property type="component" value="Unassembled WGS sequence"/>
</dbReference>
<dbReference type="SUPFAM" id="SSF52129">
    <property type="entry name" value="Caspase-like"/>
    <property type="match status" value="1"/>
</dbReference>
<evidence type="ECO:0000313" key="5">
    <source>
        <dbReference type="Proteomes" id="UP000010959"/>
    </source>
</evidence>
<dbReference type="Pfam" id="PF00656">
    <property type="entry name" value="Peptidase_C14"/>
    <property type="match status" value="1"/>
</dbReference>
<dbReference type="InterPro" id="IPR050452">
    <property type="entry name" value="Metacaspase"/>
</dbReference>
<comment type="caution">
    <text evidence="4">The sequence shown here is derived from an EMBL/GenBank/DDBJ whole genome shotgun (WGS) entry which is preliminary data.</text>
</comment>
<dbReference type="EMBL" id="AMWG01000174">
    <property type="protein sequence ID" value="ELP30047.1"/>
    <property type="molecule type" value="Genomic_DNA"/>
</dbReference>
<feature type="domain" description="Peptidase C14 caspase" evidence="3">
    <location>
        <begin position="27"/>
        <end position="296"/>
    </location>
</feature>
<sequence length="710" mass="78032">MMLRLAQLSLLVALCLVRCRVSIAESVALLIGCSDYQLEDIDDLPGAANDVDAFKHLLERDLEFDRVTTLSGWSDDEASRPTHDNIVRAFENLIQSAKPDSQILILMSGHGTNFPVPESQTDLLDPANPEPDGLDEAFLPADYALGQNMILDNQIGQWLNQLKTKGSHVWIVFDSCHSGTMTRSASSNEEVARYISPKAAGVSPEELQAAKKRADLHVEQNASRSQASDEFIDNSRSDGGTGSVVAFFAARSHQTEAELIRPRVTGIKRGLLSYHLEQELRERKGTTSYGDLGRALINRYQTDGRRKPSPFWTGDLEREVLGLKSWPKQRPLFLNRKGEEMFVSGGQLAGLHAGAMLEVFAPGDKEQTSPLGQVRVLSSNATSANVQRTDSSTDDTWPENSLCQLLSSAADTRVRLDLFALDESGLKSLADKRLANLIRKQAVESGYQVGQEADDPDWAFVVLQSSGDALLLPNQELDLLVTPDSESQMLEGVPHARFNADTLEDASKLLDQLTSEIEKIAKWNNLQRLIVAAQSQVSSGNSVSIEAYDTAGKTIANSQLRPGDIVELRATNTNLSRDYWYVIVQLNSNFGIGLVGGETGRGIGTLRHAPPNDPPKAQPIYRFRCGDSQPGSFGVVVIALDTRDHPHTPNYSFLRQDRLGSSTKRTVADPASTPFEKLLDATLWSPTQFRSQQGLDKPQILSWTWTISSP</sequence>
<dbReference type="InterPro" id="IPR029030">
    <property type="entry name" value="Caspase-like_dom_sf"/>
</dbReference>
<protein>
    <submittedName>
        <fullName evidence="4">Caspase domain protein</fullName>
    </submittedName>
</protein>
<feature type="chain" id="PRO_5003972143" evidence="2">
    <location>
        <begin position="25"/>
        <end position="710"/>
    </location>
</feature>
<dbReference type="AlphaFoldDB" id="L7C8R8"/>
<name>L7C8R8_RHOBT</name>
<evidence type="ECO:0000256" key="2">
    <source>
        <dbReference type="SAM" id="SignalP"/>
    </source>
</evidence>
<proteinExistence type="predicted"/>
<dbReference type="GO" id="GO:0005737">
    <property type="term" value="C:cytoplasm"/>
    <property type="evidence" value="ECO:0007669"/>
    <property type="project" value="TreeGrafter"/>
</dbReference>
<reference evidence="4 5" key="1">
    <citation type="journal article" date="2013" name="Mar. Genomics">
        <title>Expression of sulfatases in Rhodopirellula baltica and the diversity of sulfatases in the genus Rhodopirellula.</title>
        <authorList>
            <person name="Wegner C.E."/>
            <person name="Richter-Heitmann T."/>
            <person name="Klindworth A."/>
            <person name="Klockow C."/>
            <person name="Richter M."/>
            <person name="Achstetter T."/>
            <person name="Glockner F.O."/>
            <person name="Harder J."/>
        </authorList>
    </citation>
    <scope>NUCLEOTIDE SEQUENCE [LARGE SCALE GENOMIC DNA]</scope>
    <source>
        <strain evidence="4 5">SWK14</strain>
    </source>
</reference>
<evidence type="ECO:0000313" key="4">
    <source>
        <dbReference type="EMBL" id="ELP30047.1"/>
    </source>
</evidence>
<accession>L7C8R8</accession>
<gene>
    <name evidence="4" type="ORF">RBSWK_06135</name>
</gene>
<dbReference type="PATRIC" id="fig|993516.3.peg.6577"/>
<dbReference type="InterPro" id="IPR011600">
    <property type="entry name" value="Pept_C14_caspase"/>
</dbReference>
<feature type="signal peptide" evidence="2">
    <location>
        <begin position="1"/>
        <end position="24"/>
    </location>
</feature>
<evidence type="ECO:0000259" key="3">
    <source>
        <dbReference type="Pfam" id="PF00656"/>
    </source>
</evidence>
<organism evidence="4 5">
    <name type="scientific">Rhodopirellula baltica SWK14</name>
    <dbReference type="NCBI Taxonomy" id="993516"/>
    <lineage>
        <taxon>Bacteria</taxon>
        <taxon>Pseudomonadati</taxon>
        <taxon>Planctomycetota</taxon>
        <taxon>Planctomycetia</taxon>
        <taxon>Pirellulales</taxon>
        <taxon>Pirellulaceae</taxon>
        <taxon>Rhodopirellula</taxon>
    </lineage>
</organism>
<evidence type="ECO:0000256" key="1">
    <source>
        <dbReference type="SAM" id="MobiDB-lite"/>
    </source>
</evidence>
<dbReference type="Gene3D" id="3.40.50.1460">
    <property type="match status" value="1"/>
</dbReference>
<dbReference type="GO" id="GO:0004197">
    <property type="term" value="F:cysteine-type endopeptidase activity"/>
    <property type="evidence" value="ECO:0007669"/>
    <property type="project" value="InterPro"/>
</dbReference>
<dbReference type="PANTHER" id="PTHR48104">
    <property type="entry name" value="METACASPASE-4"/>
    <property type="match status" value="1"/>
</dbReference>
<dbReference type="PANTHER" id="PTHR48104:SF30">
    <property type="entry name" value="METACASPASE-1"/>
    <property type="match status" value="1"/>
</dbReference>
<feature type="region of interest" description="Disordered" evidence="1">
    <location>
        <begin position="216"/>
        <end position="236"/>
    </location>
</feature>
<dbReference type="GO" id="GO:0006508">
    <property type="term" value="P:proteolysis"/>
    <property type="evidence" value="ECO:0007669"/>
    <property type="project" value="InterPro"/>
</dbReference>